<reference evidence="3 4" key="1">
    <citation type="submission" date="2018-06" db="EMBL/GenBank/DDBJ databases">
        <title>Paenibacillus imtechensis sp. nov.</title>
        <authorList>
            <person name="Pinnaka A.K."/>
            <person name="Singh H."/>
            <person name="Kaur M."/>
        </authorList>
    </citation>
    <scope>NUCLEOTIDE SEQUENCE [LARGE SCALE GENOMIC DNA]</scope>
    <source>
        <strain evidence="3 4">SMB1</strain>
    </source>
</reference>
<protein>
    <recommendedName>
        <fullName evidence="2">Copper amine oxidase-like N-terminal domain-containing protein</fullName>
    </recommendedName>
</protein>
<evidence type="ECO:0000313" key="4">
    <source>
        <dbReference type="Proteomes" id="UP000249522"/>
    </source>
</evidence>
<feature type="domain" description="Copper amine oxidase-like N-terminal" evidence="2">
    <location>
        <begin position="41"/>
        <end position="144"/>
    </location>
</feature>
<dbReference type="SUPFAM" id="SSF55383">
    <property type="entry name" value="Copper amine oxidase, domain N"/>
    <property type="match status" value="1"/>
</dbReference>
<dbReference type="Pfam" id="PF07833">
    <property type="entry name" value="Cu_amine_oxidN1"/>
    <property type="match status" value="1"/>
</dbReference>
<dbReference type="RefSeq" id="WP_111147330.1">
    <property type="nucleotide sequence ID" value="NZ_QKRB01000044.1"/>
</dbReference>
<dbReference type="InterPro" id="IPR036582">
    <property type="entry name" value="Mao_N_sf"/>
</dbReference>
<evidence type="ECO:0000256" key="1">
    <source>
        <dbReference type="SAM" id="SignalP"/>
    </source>
</evidence>
<keyword evidence="4" id="KW-1185">Reference proteome</keyword>
<accession>A0A2W1LC67</accession>
<dbReference type="EMBL" id="QKRB01000044">
    <property type="protein sequence ID" value="PZD95700.1"/>
    <property type="molecule type" value="Genomic_DNA"/>
</dbReference>
<feature type="chain" id="PRO_5015839944" description="Copper amine oxidase-like N-terminal domain-containing protein" evidence="1">
    <location>
        <begin position="27"/>
        <end position="311"/>
    </location>
</feature>
<evidence type="ECO:0000259" key="2">
    <source>
        <dbReference type="Pfam" id="PF07833"/>
    </source>
</evidence>
<gene>
    <name evidence="3" type="ORF">DNH61_14400</name>
</gene>
<feature type="signal peptide" evidence="1">
    <location>
        <begin position="1"/>
        <end position="26"/>
    </location>
</feature>
<dbReference type="Proteomes" id="UP000249522">
    <property type="component" value="Unassembled WGS sequence"/>
</dbReference>
<comment type="caution">
    <text evidence="3">The sequence shown here is derived from an EMBL/GenBank/DDBJ whole genome shotgun (WGS) entry which is preliminary data.</text>
</comment>
<dbReference type="InterPro" id="IPR012854">
    <property type="entry name" value="Cu_amine_oxidase-like_N"/>
</dbReference>
<dbReference type="AlphaFoldDB" id="A0A2W1LC67"/>
<organism evidence="3 4">
    <name type="scientific">Paenibacillus sambharensis</name>
    <dbReference type="NCBI Taxonomy" id="1803190"/>
    <lineage>
        <taxon>Bacteria</taxon>
        <taxon>Bacillati</taxon>
        <taxon>Bacillota</taxon>
        <taxon>Bacilli</taxon>
        <taxon>Bacillales</taxon>
        <taxon>Paenibacillaceae</taxon>
        <taxon>Paenibacillus</taxon>
    </lineage>
</organism>
<sequence length="311" mass="34920">MKNAKKLMMGLALVMGLSALGQPATAATVKMNYKLSLEVLIDARKVTFPDQKPINKNGSVMVPVRFVSDNLGGKLSLQGKDITIVKGDRTVKLTIGASTATVNGKQLKLGQPASAVNGRTMVPLRFISEGLGVKVEWDSLNQFVWIGRKDVPKIGDVVKAQDIKPFLKYFKGKQGELAILDTYLDPYEKVTILKERDFPIIINEITFYRMDKAIHPTKGEEFVRISTSRNGLMGMPIYLLQLKEVTKIRSEYRVAREDNKGVRVEYSGIISNLDYHLQGIKNYEDLRLKEIEYVGFQEDSETAVLVENYLK</sequence>
<name>A0A2W1LC67_9BACL</name>
<dbReference type="Gene3D" id="3.30.457.10">
    <property type="entry name" value="Copper amine oxidase-like, N-terminal domain"/>
    <property type="match status" value="1"/>
</dbReference>
<evidence type="ECO:0000313" key="3">
    <source>
        <dbReference type="EMBL" id="PZD95700.1"/>
    </source>
</evidence>
<proteinExistence type="predicted"/>
<keyword evidence="1" id="KW-0732">Signal</keyword>
<dbReference type="OrthoDB" id="2020910at2"/>